<dbReference type="Proteomes" id="UP000005055">
    <property type="component" value="Unassembled WGS sequence"/>
</dbReference>
<evidence type="ECO:0000313" key="4">
    <source>
        <dbReference type="Proteomes" id="UP000005055"/>
    </source>
</evidence>
<feature type="compositionally biased region" description="Polar residues" evidence="1">
    <location>
        <begin position="83"/>
        <end position="102"/>
    </location>
</feature>
<accession>F9QEM5</accession>
<feature type="chain" id="PRO_5003386308" description="Lipoprotein" evidence="2">
    <location>
        <begin position="23"/>
        <end position="102"/>
    </location>
</feature>
<evidence type="ECO:0008006" key="5">
    <source>
        <dbReference type="Google" id="ProtNLM"/>
    </source>
</evidence>
<dbReference type="AlphaFoldDB" id="F9QEM5"/>
<evidence type="ECO:0000256" key="2">
    <source>
        <dbReference type="SAM" id="SignalP"/>
    </source>
</evidence>
<gene>
    <name evidence="3" type="ORF">GIG_00510</name>
</gene>
<feature type="signal peptide" evidence="2">
    <location>
        <begin position="1"/>
        <end position="22"/>
    </location>
</feature>
<keyword evidence="4" id="KW-1185">Reference proteome</keyword>
<reference evidence="3 4" key="1">
    <citation type="journal article" date="2011" name="J. Bacteriol.">
        <title>Genome Sequence of Duck Pathogen Mycoplasma anatis Strain 1340.</title>
        <authorList>
            <person name="Guo Z."/>
            <person name="Chen P."/>
            <person name="Ren P."/>
            <person name="Kuang S."/>
            <person name="Zhou Z."/>
            <person name="Li Z."/>
            <person name="Liu M."/>
            <person name="Shi D."/>
            <person name="Xiao Y."/>
            <person name="Wang X."/>
            <person name="Zhou R."/>
            <person name="Jin H."/>
            <person name="Bi D."/>
        </authorList>
    </citation>
    <scope>NUCLEOTIDE SEQUENCE [LARGE SCALE GENOMIC DNA]</scope>
    <source>
        <strain evidence="3 4">1340</strain>
    </source>
</reference>
<dbReference type="PROSITE" id="PS51257">
    <property type="entry name" value="PROKAR_LIPOPROTEIN"/>
    <property type="match status" value="1"/>
</dbReference>
<evidence type="ECO:0000313" key="3">
    <source>
        <dbReference type="EMBL" id="EGS28803.1"/>
    </source>
</evidence>
<proteinExistence type="predicted"/>
<dbReference type="STRING" id="1034808.GIG_00510"/>
<keyword evidence="2" id="KW-0732">Signal</keyword>
<organism evidence="3 4">
    <name type="scientific">Mycoplasmopsis anatis 1340</name>
    <dbReference type="NCBI Taxonomy" id="1034808"/>
    <lineage>
        <taxon>Bacteria</taxon>
        <taxon>Bacillati</taxon>
        <taxon>Mycoplasmatota</taxon>
        <taxon>Mycoplasmoidales</taxon>
        <taxon>Metamycoplasmataceae</taxon>
        <taxon>Mycoplasmopsis</taxon>
    </lineage>
</organism>
<comment type="caution">
    <text evidence="3">The sequence shown here is derived from an EMBL/GenBank/DDBJ whole genome shotgun (WGS) entry which is preliminary data.</text>
</comment>
<feature type="compositionally biased region" description="Low complexity" evidence="1">
    <location>
        <begin position="37"/>
        <end position="82"/>
    </location>
</feature>
<name>F9QEM5_9BACT</name>
<protein>
    <recommendedName>
        <fullName evidence="5">Lipoprotein</fullName>
    </recommendedName>
</protein>
<evidence type="ECO:0000256" key="1">
    <source>
        <dbReference type="SAM" id="MobiDB-lite"/>
    </source>
</evidence>
<dbReference type="EMBL" id="AFVJ01000043">
    <property type="protein sequence ID" value="EGS28803.1"/>
    <property type="molecule type" value="Genomic_DNA"/>
</dbReference>
<feature type="region of interest" description="Disordered" evidence="1">
    <location>
        <begin position="28"/>
        <end position="102"/>
    </location>
</feature>
<feature type="non-terminal residue" evidence="3">
    <location>
        <position position="102"/>
    </location>
</feature>
<sequence>MKKIKNKLLLVGSILSSTALFAISAACSNTKKEEEPSNPSNPSNGTENGSTTNPGETKPSTPEQPGTTPTEPENPSTGTETGSTTNPGETKPNQPETTTPEQ</sequence>